<evidence type="ECO:0000313" key="3">
    <source>
        <dbReference type="WBParaSite" id="TCLT_0001055701-mRNA-1"/>
    </source>
</evidence>
<organism evidence="3">
    <name type="scientific">Thelazia callipaeda</name>
    <name type="common">Oriental eyeworm</name>
    <name type="synonym">Parasitic nematode</name>
    <dbReference type="NCBI Taxonomy" id="103827"/>
    <lineage>
        <taxon>Eukaryota</taxon>
        <taxon>Metazoa</taxon>
        <taxon>Ecdysozoa</taxon>
        <taxon>Nematoda</taxon>
        <taxon>Chromadorea</taxon>
        <taxon>Rhabditida</taxon>
        <taxon>Spirurina</taxon>
        <taxon>Spiruromorpha</taxon>
        <taxon>Thelazioidea</taxon>
        <taxon>Thelaziidae</taxon>
        <taxon>Thelazia</taxon>
    </lineage>
</organism>
<evidence type="ECO:0000313" key="2">
    <source>
        <dbReference type="Proteomes" id="UP000276776"/>
    </source>
</evidence>
<reference evidence="3" key="1">
    <citation type="submission" date="2017-02" db="UniProtKB">
        <authorList>
            <consortium name="WormBaseParasite"/>
        </authorList>
    </citation>
    <scope>IDENTIFICATION</scope>
</reference>
<proteinExistence type="predicted"/>
<accession>A0A0N5DBJ5</accession>
<dbReference type="OrthoDB" id="10577146at2759"/>
<protein>
    <submittedName>
        <fullName evidence="3">Transposase</fullName>
    </submittedName>
</protein>
<dbReference type="AlphaFoldDB" id="A0A0N5DBJ5"/>
<evidence type="ECO:0000313" key="1">
    <source>
        <dbReference type="EMBL" id="VDN08245.1"/>
    </source>
</evidence>
<name>A0A0N5DBJ5_THECL</name>
<reference evidence="1 2" key="2">
    <citation type="submission" date="2018-11" db="EMBL/GenBank/DDBJ databases">
        <authorList>
            <consortium name="Pathogen Informatics"/>
        </authorList>
    </citation>
    <scope>NUCLEOTIDE SEQUENCE [LARGE SCALE GENOMIC DNA]</scope>
</reference>
<dbReference type="EMBL" id="UYYF01005167">
    <property type="protein sequence ID" value="VDN08245.1"/>
    <property type="molecule type" value="Genomic_DNA"/>
</dbReference>
<gene>
    <name evidence="1" type="ORF">TCLT_LOCUS10546</name>
</gene>
<sequence length="99" mass="11019">MGAKKKKSTSETINEKNAKTDAVEKSYVKGVKEHAASVPKSGASRIITLEAIVCGIETSRSKWPEKVLKAVLGRFGTMQRGEWPLCRSLYSEKFWCVKN</sequence>
<dbReference type="Proteomes" id="UP000276776">
    <property type="component" value="Unassembled WGS sequence"/>
</dbReference>
<keyword evidence="2" id="KW-1185">Reference proteome</keyword>
<dbReference type="WBParaSite" id="TCLT_0001055701-mRNA-1">
    <property type="protein sequence ID" value="TCLT_0001055701-mRNA-1"/>
    <property type="gene ID" value="TCLT_0001055701"/>
</dbReference>